<feature type="binding site" evidence="13">
    <location>
        <position position="264"/>
    </location>
    <ligand>
        <name>NADPH</name>
        <dbReference type="ChEBI" id="CHEBI:57783"/>
    </ligand>
</feature>
<comment type="pathway">
    <text evidence="13">Membrane lipid metabolism; glycerophospholipid metabolism.</text>
</comment>
<dbReference type="InterPro" id="IPR006109">
    <property type="entry name" value="G3P_DH_NAD-dep_C"/>
</dbReference>
<feature type="binding site" evidence="13">
    <location>
        <position position="263"/>
    </location>
    <ligand>
        <name>sn-glycerol 3-phosphate</name>
        <dbReference type="ChEBI" id="CHEBI:57597"/>
    </ligand>
</feature>
<protein>
    <recommendedName>
        <fullName evidence="11 13">Glycerol-3-phosphate dehydrogenase [NAD(P)+]</fullName>
        <ecNumber evidence="10 13">1.1.1.94</ecNumber>
    </recommendedName>
    <alternativeName>
        <fullName evidence="13">NAD(P)(+)-dependent glycerol-3-phosphate dehydrogenase</fullName>
    </alternativeName>
    <alternativeName>
        <fullName evidence="12 13">NAD(P)H-dependent dihydroxyacetone-phosphate reductase</fullName>
    </alternativeName>
</protein>
<evidence type="ECO:0000256" key="10">
    <source>
        <dbReference type="ARBA" id="ARBA00066687"/>
    </source>
</evidence>
<dbReference type="KEGG" id="lyj:FKV23_15850"/>
<sequence>MTAVDDPGAGKAPIAVLGAGSWGTALASLAARHGHPTVLWGRDAGIVEAINDRHENSRYLPGHPLPDNLRATTDMAEAVHGVGMILVVVPSHAFTEVVRALQPLRPDGVGVSWATKGFEPGSGRFLHEVAGEVFGPGVPLAVVTGPSFAKEVVAGLPTALTVHSDDADFAQQVAETLHGPAFRAYTGDDMVGAELGGAMKNVLAVATGVADGMQLGLNARAGLITRGLNEMLRLNQAIGGKAETLMGLAGLGDLVLTCTGDLSRNRRLGLALGRGQSIEDAVREIGQVVESVQTADEVMRQAERHGIELPISSAVQSVLHGEITPRTVSASCSRASRSRNIRSACSAEPRKSESSKSESETGARAAPVSLLTPK</sequence>
<dbReference type="FunFam" id="1.10.1040.10:FF:000001">
    <property type="entry name" value="Glycerol-3-phosphate dehydrogenase [NAD(P)+]"/>
    <property type="match status" value="1"/>
</dbReference>
<dbReference type="OrthoDB" id="9812273at2"/>
<reference evidence="21 22" key="1">
    <citation type="submission" date="2019-06" db="EMBL/GenBank/DDBJ databases">
        <title>Lysobacter alkalisoli sp. nov. isolated from saline-alkali soil.</title>
        <authorList>
            <person name="Sun J.-Q."/>
            <person name="Xu L."/>
        </authorList>
    </citation>
    <scope>NUCLEOTIDE SEQUENCE [LARGE SCALE GENOMIC DNA]</scope>
    <source>
        <strain evidence="21 22">SJ-36</strain>
    </source>
</reference>
<comment type="similarity">
    <text evidence="1 13 17">Belongs to the NAD-dependent glycerol-3-phosphate dehydrogenase family.</text>
</comment>
<keyword evidence="6 13" id="KW-0443">Lipid metabolism</keyword>
<comment type="catalytic activity">
    <reaction evidence="13">
        <text>sn-glycerol 3-phosphate + NAD(+) = dihydroxyacetone phosphate + NADH + H(+)</text>
        <dbReference type="Rhea" id="RHEA:11092"/>
        <dbReference type="ChEBI" id="CHEBI:15378"/>
        <dbReference type="ChEBI" id="CHEBI:57540"/>
        <dbReference type="ChEBI" id="CHEBI:57597"/>
        <dbReference type="ChEBI" id="CHEBI:57642"/>
        <dbReference type="ChEBI" id="CHEBI:57945"/>
        <dbReference type="EC" id="1.1.1.94"/>
    </reaction>
</comment>
<evidence type="ECO:0000256" key="2">
    <source>
        <dbReference type="ARBA" id="ARBA00022516"/>
    </source>
</evidence>
<dbReference type="Gene3D" id="1.10.1040.10">
    <property type="entry name" value="N-(1-d-carboxylethyl)-l-norvaline Dehydrogenase, domain 2"/>
    <property type="match status" value="1"/>
</dbReference>
<feature type="binding site" evidence="13">
    <location>
        <position position="253"/>
    </location>
    <ligand>
        <name>sn-glycerol 3-phosphate</name>
        <dbReference type="ChEBI" id="CHEBI:57597"/>
    </ligand>
</feature>
<dbReference type="AlphaFoldDB" id="A0A514BVJ7"/>
<evidence type="ECO:0000256" key="14">
    <source>
        <dbReference type="PIRSR" id="PIRSR000114-1"/>
    </source>
</evidence>
<comment type="caution">
    <text evidence="13">Lacks conserved residue(s) required for the propagation of feature annotation.</text>
</comment>
<keyword evidence="8 13" id="KW-1208">Phospholipid metabolism</keyword>
<feature type="binding site" evidence="13">
    <location>
        <position position="200"/>
    </location>
    <ligand>
        <name>sn-glycerol 3-phosphate</name>
        <dbReference type="ChEBI" id="CHEBI:57597"/>
    </ligand>
</feature>
<evidence type="ECO:0000256" key="12">
    <source>
        <dbReference type="ARBA" id="ARBA00080511"/>
    </source>
</evidence>
<feature type="binding site" evidence="16">
    <location>
        <position position="149"/>
    </location>
    <ligand>
        <name>NAD(+)</name>
        <dbReference type="ChEBI" id="CHEBI:57540"/>
    </ligand>
</feature>
<name>A0A514BVJ7_9GAMM</name>
<evidence type="ECO:0000256" key="18">
    <source>
        <dbReference type="SAM" id="MobiDB-lite"/>
    </source>
</evidence>
<accession>A0A514BVJ7</accession>
<dbReference type="EMBL" id="CP041242">
    <property type="protein sequence ID" value="QDH71400.1"/>
    <property type="molecule type" value="Genomic_DNA"/>
</dbReference>
<gene>
    <name evidence="13" type="primary">gpsA</name>
    <name evidence="21" type="ORF">FKV23_15850</name>
</gene>
<feature type="domain" description="Glycerol-3-phosphate dehydrogenase NAD-dependent C-terminal" evidence="20">
    <location>
        <begin position="189"/>
        <end position="328"/>
    </location>
</feature>
<evidence type="ECO:0000256" key="3">
    <source>
        <dbReference type="ARBA" id="ARBA00022857"/>
    </source>
</evidence>
<evidence type="ECO:0000256" key="8">
    <source>
        <dbReference type="ARBA" id="ARBA00023264"/>
    </source>
</evidence>
<proteinExistence type="inferred from homology"/>
<dbReference type="GO" id="GO:0005829">
    <property type="term" value="C:cytosol"/>
    <property type="evidence" value="ECO:0007669"/>
    <property type="project" value="TreeGrafter"/>
</dbReference>
<dbReference type="PANTHER" id="PTHR11728">
    <property type="entry name" value="GLYCEROL-3-PHOSPHATE DEHYDROGENASE"/>
    <property type="match status" value="1"/>
</dbReference>
<comment type="catalytic activity">
    <reaction evidence="9">
        <text>sn-glycerol 3-phosphate + NADP(+) = dihydroxyacetone phosphate + NADPH + H(+)</text>
        <dbReference type="Rhea" id="RHEA:11096"/>
        <dbReference type="ChEBI" id="CHEBI:15378"/>
        <dbReference type="ChEBI" id="CHEBI:57597"/>
        <dbReference type="ChEBI" id="CHEBI:57642"/>
        <dbReference type="ChEBI" id="CHEBI:57783"/>
        <dbReference type="ChEBI" id="CHEBI:58349"/>
        <dbReference type="EC" id="1.1.1.94"/>
    </reaction>
    <physiologicalReaction direction="right-to-left" evidence="9">
        <dbReference type="Rhea" id="RHEA:11098"/>
    </physiologicalReaction>
</comment>
<evidence type="ECO:0000256" key="16">
    <source>
        <dbReference type="PIRSR" id="PIRSR000114-3"/>
    </source>
</evidence>
<comment type="function">
    <text evidence="13">Catalyzes the reduction of the glycolytic intermediate dihydroxyacetone phosphate (DHAP) to sn-glycerol 3-phosphate (G3P), the key precursor for phospholipid synthesis.</text>
</comment>
<keyword evidence="5 13" id="KW-0520">NAD</keyword>
<keyword evidence="13" id="KW-0963">Cytoplasm</keyword>
<dbReference type="HAMAP" id="MF_00394">
    <property type="entry name" value="NAD_Glyc3P_dehydrog"/>
    <property type="match status" value="1"/>
</dbReference>
<dbReference type="GO" id="GO:0051287">
    <property type="term" value="F:NAD binding"/>
    <property type="evidence" value="ECO:0007669"/>
    <property type="project" value="InterPro"/>
</dbReference>
<keyword evidence="4 13" id="KW-0560">Oxidoreductase</keyword>
<feature type="binding site" evidence="13">
    <location>
        <position position="22"/>
    </location>
    <ligand>
        <name>NADPH</name>
        <dbReference type="ChEBI" id="CHEBI:57783"/>
    </ligand>
</feature>
<dbReference type="Pfam" id="PF01210">
    <property type="entry name" value="NAD_Gly3P_dh_N"/>
    <property type="match status" value="1"/>
</dbReference>
<feature type="binding site" evidence="13">
    <location>
        <position position="116"/>
    </location>
    <ligand>
        <name>sn-glycerol 3-phosphate</name>
        <dbReference type="ChEBI" id="CHEBI:57597"/>
    </ligand>
</feature>
<dbReference type="InterPro" id="IPR011128">
    <property type="entry name" value="G3P_DH_NAD-dep_N"/>
</dbReference>
<dbReference type="UniPathway" id="UPA00940"/>
<dbReference type="GO" id="GO:0046474">
    <property type="term" value="P:glycerophospholipid biosynthetic process"/>
    <property type="evidence" value="ECO:0007669"/>
    <property type="project" value="TreeGrafter"/>
</dbReference>
<dbReference type="GO" id="GO:0005975">
    <property type="term" value="P:carbohydrate metabolic process"/>
    <property type="evidence" value="ECO:0007669"/>
    <property type="project" value="InterPro"/>
</dbReference>
<comment type="subcellular location">
    <subcellularLocation>
        <location evidence="13">Cytoplasm</location>
    </subcellularLocation>
</comment>
<dbReference type="InterPro" id="IPR036291">
    <property type="entry name" value="NAD(P)-bd_dom_sf"/>
</dbReference>
<dbReference type="PANTHER" id="PTHR11728:SF1">
    <property type="entry name" value="GLYCEROL-3-PHOSPHATE DEHYDROGENASE [NAD(+)] 2, CHLOROPLASTIC"/>
    <property type="match status" value="1"/>
</dbReference>
<evidence type="ECO:0000259" key="19">
    <source>
        <dbReference type="Pfam" id="PF01210"/>
    </source>
</evidence>
<feature type="binding site" evidence="13">
    <location>
        <position position="42"/>
    </location>
    <ligand>
        <name>NADPH</name>
        <dbReference type="ChEBI" id="CHEBI:57783"/>
    </ligand>
</feature>
<feature type="binding site" evidence="15">
    <location>
        <position position="116"/>
    </location>
    <ligand>
        <name>substrate</name>
    </ligand>
</feature>
<feature type="binding site" evidence="13">
    <location>
        <position position="21"/>
    </location>
    <ligand>
        <name>NADPH</name>
        <dbReference type="ChEBI" id="CHEBI:57783"/>
    </ligand>
</feature>
<keyword evidence="13" id="KW-0547">Nucleotide-binding</keyword>
<evidence type="ECO:0000256" key="4">
    <source>
        <dbReference type="ARBA" id="ARBA00023002"/>
    </source>
</evidence>
<dbReference type="GO" id="GO:0046168">
    <property type="term" value="P:glycerol-3-phosphate catabolic process"/>
    <property type="evidence" value="ECO:0007669"/>
    <property type="project" value="InterPro"/>
</dbReference>
<feature type="binding site" evidence="13">
    <location>
        <position position="147"/>
    </location>
    <ligand>
        <name>sn-glycerol 3-phosphate</name>
        <dbReference type="ChEBI" id="CHEBI:57597"/>
    </ligand>
</feature>
<dbReference type="FunFam" id="3.40.50.720:FF:000019">
    <property type="entry name" value="Glycerol-3-phosphate dehydrogenase [NAD(P)+]"/>
    <property type="match status" value="1"/>
</dbReference>
<evidence type="ECO:0000256" key="15">
    <source>
        <dbReference type="PIRSR" id="PIRSR000114-2"/>
    </source>
</evidence>
<evidence type="ECO:0000256" key="1">
    <source>
        <dbReference type="ARBA" id="ARBA00011009"/>
    </source>
</evidence>
<dbReference type="Proteomes" id="UP000317199">
    <property type="component" value="Chromosome"/>
</dbReference>
<evidence type="ECO:0000256" key="13">
    <source>
        <dbReference type="HAMAP-Rule" id="MF_00394"/>
    </source>
</evidence>
<keyword evidence="7 13" id="KW-0594">Phospholipid biosynthesis</keyword>
<feature type="region of interest" description="Disordered" evidence="18">
    <location>
        <begin position="330"/>
        <end position="374"/>
    </location>
</feature>
<dbReference type="GO" id="GO:0046167">
    <property type="term" value="P:glycerol-3-phosphate biosynthetic process"/>
    <property type="evidence" value="ECO:0007669"/>
    <property type="project" value="UniProtKB-UniRule"/>
</dbReference>
<evidence type="ECO:0000256" key="6">
    <source>
        <dbReference type="ARBA" id="ARBA00023098"/>
    </source>
</evidence>
<evidence type="ECO:0000256" key="7">
    <source>
        <dbReference type="ARBA" id="ARBA00023209"/>
    </source>
</evidence>
<evidence type="ECO:0000256" key="11">
    <source>
        <dbReference type="ARBA" id="ARBA00069372"/>
    </source>
</evidence>
<feature type="compositionally biased region" description="Basic and acidic residues" evidence="18">
    <location>
        <begin position="348"/>
        <end position="361"/>
    </location>
</feature>
<feature type="domain" description="Glycerol-3-phosphate dehydrogenase NAD-dependent N-terminal" evidence="19">
    <location>
        <begin position="14"/>
        <end position="169"/>
    </location>
</feature>
<dbReference type="NCBIfam" id="NF000940">
    <property type="entry name" value="PRK00094.1-2"/>
    <property type="match status" value="1"/>
</dbReference>
<keyword evidence="2 13" id="KW-0444">Lipid biosynthesis</keyword>
<dbReference type="EC" id="1.1.1.94" evidence="10 13"/>
<feature type="active site" description="Proton acceptor" evidence="13 14">
    <location>
        <position position="200"/>
    </location>
</feature>
<dbReference type="Gene3D" id="3.40.50.720">
    <property type="entry name" value="NAD(P)-binding Rossmann-like Domain"/>
    <property type="match status" value="1"/>
</dbReference>
<feature type="binding site" evidence="13">
    <location>
        <position position="265"/>
    </location>
    <ligand>
        <name>sn-glycerol 3-phosphate</name>
        <dbReference type="ChEBI" id="CHEBI:57597"/>
    </ligand>
</feature>
<feature type="binding site" evidence="13">
    <location>
        <position position="145"/>
    </location>
    <ligand>
        <name>sn-glycerol 3-phosphate</name>
        <dbReference type="ChEBI" id="CHEBI:57597"/>
    </ligand>
</feature>
<dbReference type="GO" id="GO:0141152">
    <property type="term" value="F:glycerol-3-phosphate dehydrogenase (NAD+) activity"/>
    <property type="evidence" value="ECO:0007669"/>
    <property type="project" value="RHEA"/>
</dbReference>
<keyword evidence="3 13" id="KW-0521">NADP</keyword>
<feature type="binding site" evidence="13">
    <location>
        <position position="149"/>
    </location>
    <ligand>
        <name>NADPH</name>
        <dbReference type="ChEBI" id="CHEBI:57783"/>
    </ligand>
</feature>
<dbReference type="Pfam" id="PF07479">
    <property type="entry name" value="NAD_Gly3P_dh_C"/>
    <property type="match status" value="1"/>
</dbReference>
<dbReference type="PIRSF" id="PIRSF000114">
    <property type="entry name" value="Glycerol-3-P_dh"/>
    <property type="match status" value="1"/>
</dbReference>
<evidence type="ECO:0000256" key="17">
    <source>
        <dbReference type="RuleBase" id="RU000437"/>
    </source>
</evidence>
<feature type="binding site" evidence="13">
    <location>
        <position position="59"/>
    </location>
    <ligand>
        <name>NADPH</name>
        <dbReference type="ChEBI" id="CHEBI:57783"/>
    </ligand>
</feature>
<dbReference type="InterPro" id="IPR006168">
    <property type="entry name" value="G3P_DH_NAD-dep"/>
</dbReference>
<evidence type="ECO:0000259" key="20">
    <source>
        <dbReference type="Pfam" id="PF07479"/>
    </source>
</evidence>
<feature type="binding site" evidence="16">
    <location>
        <begin position="18"/>
        <end position="23"/>
    </location>
    <ligand>
        <name>NAD(+)</name>
        <dbReference type="ChEBI" id="CHEBI:57540"/>
    </ligand>
</feature>
<evidence type="ECO:0000256" key="9">
    <source>
        <dbReference type="ARBA" id="ARBA00052716"/>
    </source>
</evidence>
<dbReference type="InterPro" id="IPR008927">
    <property type="entry name" value="6-PGluconate_DH-like_C_sf"/>
</dbReference>
<evidence type="ECO:0000313" key="22">
    <source>
        <dbReference type="Proteomes" id="UP000317199"/>
    </source>
</evidence>
<dbReference type="PRINTS" id="PR00077">
    <property type="entry name" value="GPDHDRGNASE"/>
</dbReference>
<dbReference type="PROSITE" id="PS00957">
    <property type="entry name" value="NAD_G3PDH"/>
    <property type="match status" value="1"/>
</dbReference>
<feature type="binding site" evidence="16">
    <location>
        <position position="264"/>
    </location>
    <ligand>
        <name>NAD(+)</name>
        <dbReference type="ChEBI" id="CHEBI:57540"/>
    </ligand>
</feature>
<dbReference type="InterPro" id="IPR013328">
    <property type="entry name" value="6PGD_dom2"/>
</dbReference>
<evidence type="ECO:0000313" key="21">
    <source>
        <dbReference type="EMBL" id="QDH71400.1"/>
    </source>
</evidence>
<dbReference type="SUPFAM" id="SSF51735">
    <property type="entry name" value="NAD(P)-binding Rossmann-fold domains"/>
    <property type="match status" value="1"/>
</dbReference>
<feature type="binding site" evidence="13">
    <location>
        <position position="264"/>
    </location>
    <ligand>
        <name>sn-glycerol 3-phosphate</name>
        <dbReference type="ChEBI" id="CHEBI:57597"/>
    </ligand>
</feature>
<feature type="binding site" evidence="13">
    <location>
        <position position="116"/>
    </location>
    <ligand>
        <name>NADPH</name>
        <dbReference type="ChEBI" id="CHEBI:57783"/>
    </ligand>
</feature>
<feature type="binding site" evidence="13">
    <location>
        <position position="290"/>
    </location>
    <ligand>
        <name>NADPH</name>
        <dbReference type="ChEBI" id="CHEBI:57783"/>
    </ligand>
</feature>
<keyword evidence="22" id="KW-1185">Reference proteome</keyword>
<dbReference type="NCBIfam" id="NF000942">
    <property type="entry name" value="PRK00094.1-4"/>
    <property type="match status" value="1"/>
</dbReference>
<dbReference type="GO" id="GO:0141153">
    <property type="term" value="F:glycerol-3-phosphate dehydrogenase (NADP+) activity"/>
    <property type="evidence" value="ECO:0007669"/>
    <property type="project" value="RHEA"/>
</dbReference>
<evidence type="ECO:0000256" key="5">
    <source>
        <dbReference type="ARBA" id="ARBA00023027"/>
    </source>
</evidence>
<dbReference type="SUPFAM" id="SSF48179">
    <property type="entry name" value="6-phosphogluconate dehydrogenase C-terminal domain-like"/>
    <property type="match status" value="1"/>
</dbReference>
<feature type="binding site" evidence="15">
    <location>
        <begin position="264"/>
        <end position="265"/>
    </location>
    <ligand>
        <name>substrate</name>
    </ligand>
</feature>
<organism evidence="21 22">
    <name type="scientific">Marilutibacter alkalisoli</name>
    <dbReference type="NCBI Taxonomy" id="2591633"/>
    <lineage>
        <taxon>Bacteria</taxon>
        <taxon>Pseudomonadati</taxon>
        <taxon>Pseudomonadota</taxon>
        <taxon>Gammaproteobacteria</taxon>
        <taxon>Lysobacterales</taxon>
        <taxon>Lysobacteraceae</taxon>
        <taxon>Marilutibacter</taxon>
    </lineage>
</organism>
<feature type="binding site" evidence="13">
    <location>
        <position position="288"/>
    </location>
    <ligand>
        <name>NADPH</name>
        <dbReference type="ChEBI" id="CHEBI:57783"/>
    </ligand>
</feature>